<evidence type="ECO:0000313" key="3">
    <source>
        <dbReference type="Proteomes" id="UP000800235"/>
    </source>
</evidence>
<organism evidence="2 3">
    <name type="scientific">Tothia fuscella</name>
    <dbReference type="NCBI Taxonomy" id="1048955"/>
    <lineage>
        <taxon>Eukaryota</taxon>
        <taxon>Fungi</taxon>
        <taxon>Dikarya</taxon>
        <taxon>Ascomycota</taxon>
        <taxon>Pezizomycotina</taxon>
        <taxon>Dothideomycetes</taxon>
        <taxon>Pleosporomycetidae</taxon>
        <taxon>Venturiales</taxon>
        <taxon>Cylindrosympodiaceae</taxon>
        <taxon>Tothia</taxon>
    </lineage>
</organism>
<reference evidence="2" key="1">
    <citation type="journal article" date="2020" name="Stud. Mycol.">
        <title>101 Dothideomycetes genomes: a test case for predicting lifestyles and emergence of pathogens.</title>
        <authorList>
            <person name="Haridas S."/>
            <person name="Albert R."/>
            <person name="Binder M."/>
            <person name="Bloem J."/>
            <person name="Labutti K."/>
            <person name="Salamov A."/>
            <person name="Andreopoulos B."/>
            <person name="Baker S."/>
            <person name="Barry K."/>
            <person name="Bills G."/>
            <person name="Bluhm B."/>
            <person name="Cannon C."/>
            <person name="Castanera R."/>
            <person name="Culley D."/>
            <person name="Daum C."/>
            <person name="Ezra D."/>
            <person name="Gonzalez J."/>
            <person name="Henrissat B."/>
            <person name="Kuo A."/>
            <person name="Liang C."/>
            <person name="Lipzen A."/>
            <person name="Lutzoni F."/>
            <person name="Magnuson J."/>
            <person name="Mondo S."/>
            <person name="Nolan M."/>
            <person name="Ohm R."/>
            <person name="Pangilinan J."/>
            <person name="Park H.-J."/>
            <person name="Ramirez L."/>
            <person name="Alfaro M."/>
            <person name="Sun H."/>
            <person name="Tritt A."/>
            <person name="Yoshinaga Y."/>
            <person name="Zwiers L.-H."/>
            <person name="Turgeon B."/>
            <person name="Goodwin S."/>
            <person name="Spatafora J."/>
            <person name="Crous P."/>
            <person name="Grigoriev I."/>
        </authorList>
    </citation>
    <scope>NUCLEOTIDE SEQUENCE</scope>
    <source>
        <strain evidence="2">CBS 130266</strain>
    </source>
</reference>
<name>A0A9P4NV14_9PEZI</name>
<dbReference type="Proteomes" id="UP000800235">
    <property type="component" value="Unassembled WGS sequence"/>
</dbReference>
<feature type="domain" description="NADAR" evidence="1">
    <location>
        <begin position="16"/>
        <end position="166"/>
    </location>
</feature>
<dbReference type="NCBIfam" id="TIGR02464">
    <property type="entry name" value="ribofla_fusion"/>
    <property type="match status" value="1"/>
</dbReference>
<dbReference type="Gene3D" id="1.10.357.40">
    <property type="entry name" value="YbiA-like"/>
    <property type="match status" value="1"/>
</dbReference>
<dbReference type="InterPro" id="IPR037238">
    <property type="entry name" value="YbiA-like_sf"/>
</dbReference>
<sequence>MTSTTKTPSESSNTVYFWRPQDNNSFLSQWYPSPFTHEGTTYATAEMWMMIQKAKLFKDEEIASKMAATNDPKEHQALGRKVRNYDGKLWDENKLRIVEEGSYLKFTTSAGLKPLLLATGDRELVEASPVDKIWGIGFGEKDAEENRKYWSQNLLGIALMNARTKIQEEEANEKKA</sequence>
<dbReference type="SUPFAM" id="SSF143990">
    <property type="entry name" value="YbiA-like"/>
    <property type="match status" value="1"/>
</dbReference>
<proteinExistence type="predicted"/>
<keyword evidence="3" id="KW-1185">Reference proteome</keyword>
<accession>A0A9P4NV14</accession>
<dbReference type="EMBL" id="MU007024">
    <property type="protein sequence ID" value="KAF2432804.1"/>
    <property type="molecule type" value="Genomic_DNA"/>
</dbReference>
<dbReference type="AlphaFoldDB" id="A0A9P4NV14"/>
<evidence type="ECO:0000313" key="2">
    <source>
        <dbReference type="EMBL" id="KAF2432804.1"/>
    </source>
</evidence>
<dbReference type="InterPro" id="IPR012816">
    <property type="entry name" value="NADAR"/>
</dbReference>
<dbReference type="CDD" id="cd15457">
    <property type="entry name" value="NADAR"/>
    <property type="match status" value="1"/>
</dbReference>
<protein>
    <submittedName>
        <fullName evidence="2">DUF1768-domain-containing protein</fullName>
    </submittedName>
</protein>
<comment type="caution">
    <text evidence="2">The sequence shown here is derived from an EMBL/GenBank/DDBJ whole genome shotgun (WGS) entry which is preliminary data.</text>
</comment>
<dbReference type="Pfam" id="PF08719">
    <property type="entry name" value="NADAR"/>
    <property type="match status" value="1"/>
</dbReference>
<gene>
    <name evidence="2" type="ORF">EJ08DRAFT_584910</name>
</gene>
<evidence type="ECO:0000259" key="1">
    <source>
        <dbReference type="Pfam" id="PF08719"/>
    </source>
</evidence>
<dbReference type="OrthoDB" id="206452at2759"/>